<dbReference type="OrthoDB" id="3065412at2759"/>
<evidence type="ECO:0000256" key="3">
    <source>
        <dbReference type="ARBA" id="ARBA00010031"/>
    </source>
</evidence>
<evidence type="ECO:0000256" key="1">
    <source>
        <dbReference type="ARBA" id="ARBA00004609"/>
    </source>
</evidence>
<sequence>MRFFAVLALAAALSTASAAQIDRRQAGYPSCALPCLASADFGSCDPTDDNCLCHSSGFINSVTSCVVSACSGSDLQQAESAAQQACASVGVTLTATPSGSQTSSAAPSGTSPASSGSASSSTSAAPAATSSTNAASSRSANALAALAVVGAAALVL</sequence>
<dbReference type="InterPro" id="IPR051735">
    <property type="entry name" value="CFEM_domain"/>
</dbReference>
<keyword evidence="5" id="KW-0964">Secreted</keyword>
<proteinExistence type="inferred from homology"/>
<keyword evidence="8 15" id="KW-0732">Signal</keyword>
<feature type="region of interest" description="Disordered" evidence="14">
    <location>
        <begin position="95"/>
        <end position="128"/>
    </location>
</feature>
<protein>
    <recommendedName>
        <fullName evidence="16">CFEM domain-containing protein</fullName>
    </recommendedName>
</protein>
<keyword evidence="6" id="KW-0349">Heme</keyword>
<evidence type="ECO:0000256" key="5">
    <source>
        <dbReference type="ARBA" id="ARBA00022525"/>
    </source>
</evidence>
<comment type="subcellular location">
    <subcellularLocation>
        <location evidence="1">Cell membrane</location>
        <topology evidence="1">Lipid-anchor</topology>
        <topology evidence="1">GPI-anchor</topology>
    </subcellularLocation>
    <subcellularLocation>
        <location evidence="2">Secreted</location>
    </subcellularLocation>
</comment>
<evidence type="ECO:0000256" key="13">
    <source>
        <dbReference type="ARBA" id="ARBA00023288"/>
    </source>
</evidence>
<evidence type="ECO:0000256" key="15">
    <source>
        <dbReference type="SAM" id="SignalP"/>
    </source>
</evidence>
<evidence type="ECO:0000256" key="8">
    <source>
        <dbReference type="ARBA" id="ARBA00022729"/>
    </source>
</evidence>
<feature type="domain" description="CFEM" evidence="16">
    <location>
        <begin position="1"/>
        <end position="113"/>
    </location>
</feature>
<dbReference type="InterPro" id="IPR008427">
    <property type="entry name" value="Extracellular_membr_CFEM_dom"/>
</dbReference>
<dbReference type="AlphaFoldDB" id="A0A1Y2IHH1"/>
<keyword evidence="7" id="KW-0479">Metal-binding</keyword>
<evidence type="ECO:0000256" key="10">
    <source>
        <dbReference type="ARBA" id="ARBA00023136"/>
    </source>
</evidence>
<keyword evidence="12" id="KW-0325">Glycoprotein</keyword>
<organism evidence="17 18">
    <name type="scientific">Trametes coccinea (strain BRFM310)</name>
    <name type="common">Pycnoporus coccineus</name>
    <dbReference type="NCBI Taxonomy" id="1353009"/>
    <lineage>
        <taxon>Eukaryota</taxon>
        <taxon>Fungi</taxon>
        <taxon>Dikarya</taxon>
        <taxon>Basidiomycota</taxon>
        <taxon>Agaricomycotina</taxon>
        <taxon>Agaricomycetes</taxon>
        <taxon>Polyporales</taxon>
        <taxon>Polyporaceae</taxon>
        <taxon>Trametes</taxon>
    </lineage>
</organism>
<feature type="signal peptide" evidence="15">
    <location>
        <begin position="1"/>
        <end position="18"/>
    </location>
</feature>
<dbReference type="PANTHER" id="PTHR37928:SF2">
    <property type="entry name" value="GPI ANCHORED CFEM DOMAIN PROTEIN (AFU_ORTHOLOGUE AFUA_6G10580)"/>
    <property type="match status" value="1"/>
</dbReference>
<dbReference type="PROSITE" id="PS52012">
    <property type="entry name" value="CFEM"/>
    <property type="match status" value="1"/>
</dbReference>
<reference evidence="17 18" key="1">
    <citation type="journal article" date="2015" name="Biotechnol. Biofuels">
        <title>Enhanced degradation of softwood versus hardwood by the white-rot fungus Pycnoporus coccineus.</title>
        <authorList>
            <person name="Couturier M."/>
            <person name="Navarro D."/>
            <person name="Chevret D."/>
            <person name="Henrissat B."/>
            <person name="Piumi F."/>
            <person name="Ruiz-Duenas F.J."/>
            <person name="Martinez A.T."/>
            <person name="Grigoriev I.V."/>
            <person name="Riley R."/>
            <person name="Lipzen A."/>
            <person name="Berrin J.G."/>
            <person name="Master E.R."/>
            <person name="Rosso M.N."/>
        </authorList>
    </citation>
    <scope>NUCLEOTIDE SEQUENCE [LARGE SCALE GENOMIC DNA]</scope>
    <source>
        <strain evidence="17 18">BRFM310</strain>
    </source>
</reference>
<dbReference type="STRING" id="1353009.A0A1Y2IHH1"/>
<evidence type="ECO:0000313" key="17">
    <source>
        <dbReference type="EMBL" id="OSD00537.1"/>
    </source>
</evidence>
<name>A0A1Y2IHH1_TRAC3</name>
<keyword evidence="10" id="KW-0472">Membrane</keyword>
<accession>A0A1Y2IHH1</accession>
<keyword evidence="9" id="KW-0408">Iron</keyword>
<evidence type="ECO:0000256" key="7">
    <source>
        <dbReference type="ARBA" id="ARBA00022723"/>
    </source>
</evidence>
<comment type="similarity">
    <text evidence="3">Belongs to the RBT5 family.</text>
</comment>
<dbReference type="EMBL" id="KZ084118">
    <property type="protein sequence ID" value="OSD00537.1"/>
    <property type="molecule type" value="Genomic_DNA"/>
</dbReference>
<evidence type="ECO:0000256" key="12">
    <source>
        <dbReference type="ARBA" id="ARBA00023180"/>
    </source>
</evidence>
<evidence type="ECO:0000256" key="14">
    <source>
        <dbReference type="SAM" id="MobiDB-lite"/>
    </source>
</evidence>
<dbReference type="SMART" id="SM00747">
    <property type="entry name" value="CFEM"/>
    <property type="match status" value="1"/>
</dbReference>
<evidence type="ECO:0000259" key="16">
    <source>
        <dbReference type="PROSITE" id="PS52012"/>
    </source>
</evidence>
<evidence type="ECO:0000256" key="2">
    <source>
        <dbReference type="ARBA" id="ARBA00004613"/>
    </source>
</evidence>
<feature type="chain" id="PRO_5012530947" description="CFEM domain-containing protein" evidence="15">
    <location>
        <begin position="19"/>
        <end position="156"/>
    </location>
</feature>
<evidence type="ECO:0000313" key="18">
    <source>
        <dbReference type="Proteomes" id="UP000193067"/>
    </source>
</evidence>
<evidence type="ECO:0000256" key="4">
    <source>
        <dbReference type="ARBA" id="ARBA00022475"/>
    </source>
</evidence>
<dbReference type="GO" id="GO:0005576">
    <property type="term" value="C:extracellular region"/>
    <property type="evidence" value="ECO:0007669"/>
    <property type="project" value="UniProtKB-SubCell"/>
</dbReference>
<evidence type="ECO:0000256" key="9">
    <source>
        <dbReference type="ARBA" id="ARBA00023004"/>
    </source>
</evidence>
<evidence type="ECO:0000256" key="11">
    <source>
        <dbReference type="ARBA" id="ARBA00023157"/>
    </source>
</evidence>
<evidence type="ECO:0000256" key="6">
    <source>
        <dbReference type="ARBA" id="ARBA00022617"/>
    </source>
</evidence>
<keyword evidence="11" id="KW-1015">Disulfide bond</keyword>
<gene>
    <name evidence="17" type="ORF">PYCCODRAFT_1453309</name>
</gene>
<keyword evidence="4" id="KW-1003">Cell membrane</keyword>
<dbReference type="GO" id="GO:0046872">
    <property type="term" value="F:metal ion binding"/>
    <property type="evidence" value="ECO:0007669"/>
    <property type="project" value="UniProtKB-KW"/>
</dbReference>
<dbReference type="Pfam" id="PF05730">
    <property type="entry name" value="CFEM"/>
    <property type="match status" value="1"/>
</dbReference>
<keyword evidence="18" id="KW-1185">Reference proteome</keyword>
<dbReference type="PANTHER" id="PTHR37928">
    <property type="entry name" value="CFEM DOMAIN PROTEIN (AFU_ORTHOLOGUE AFUA_6G14090)"/>
    <property type="match status" value="1"/>
</dbReference>
<dbReference type="GO" id="GO:0005886">
    <property type="term" value="C:plasma membrane"/>
    <property type="evidence" value="ECO:0007669"/>
    <property type="project" value="UniProtKB-SubCell"/>
</dbReference>
<keyword evidence="13" id="KW-0449">Lipoprotein</keyword>
<dbReference type="Proteomes" id="UP000193067">
    <property type="component" value="Unassembled WGS sequence"/>
</dbReference>